<feature type="transmembrane region" description="Helical" evidence="1">
    <location>
        <begin position="236"/>
        <end position="257"/>
    </location>
</feature>
<feature type="signal peptide" evidence="2">
    <location>
        <begin position="1"/>
        <end position="35"/>
    </location>
</feature>
<evidence type="ECO:0000256" key="2">
    <source>
        <dbReference type="SAM" id="SignalP"/>
    </source>
</evidence>
<reference evidence="3 4" key="1">
    <citation type="journal article" date="2018" name="Nat. Ecol. Evol.">
        <title>Pezizomycetes genomes reveal the molecular basis of ectomycorrhizal truffle lifestyle.</title>
        <authorList>
            <person name="Murat C."/>
            <person name="Payen T."/>
            <person name="Noel B."/>
            <person name="Kuo A."/>
            <person name="Morin E."/>
            <person name="Chen J."/>
            <person name="Kohler A."/>
            <person name="Krizsan K."/>
            <person name="Balestrini R."/>
            <person name="Da Silva C."/>
            <person name="Montanini B."/>
            <person name="Hainaut M."/>
            <person name="Levati E."/>
            <person name="Barry K.W."/>
            <person name="Belfiori B."/>
            <person name="Cichocki N."/>
            <person name="Clum A."/>
            <person name="Dockter R.B."/>
            <person name="Fauchery L."/>
            <person name="Guy J."/>
            <person name="Iotti M."/>
            <person name="Le Tacon F."/>
            <person name="Lindquist E.A."/>
            <person name="Lipzen A."/>
            <person name="Malagnac F."/>
            <person name="Mello A."/>
            <person name="Molinier V."/>
            <person name="Miyauchi S."/>
            <person name="Poulain J."/>
            <person name="Riccioni C."/>
            <person name="Rubini A."/>
            <person name="Sitrit Y."/>
            <person name="Splivallo R."/>
            <person name="Traeger S."/>
            <person name="Wang M."/>
            <person name="Zifcakova L."/>
            <person name="Wipf D."/>
            <person name="Zambonelli A."/>
            <person name="Paolocci F."/>
            <person name="Nowrousian M."/>
            <person name="Ottonello S."/>
            <person name="Baldrian P."/>
            <person name="Spatafora J.W."/>
            <person name="Henrissat B."/>
            <person name="Nagy L.G."/>
            <person name="Aury J.M."/>
            <person name="Wincker P."/>
            <person name="Grigoriev I.V."/>
            <person name="Bonfante P."/>
            <person name="Martin F.M."/>
        </authorList>
    </citation>
    <scope>NUCLEOTIDE SEQUENCE [LARGE SCALE GENOMIC DNA]</scope>
    <source>
        <strain evidence="3 4">ATCC MYA-4762</strain>
    </source>
</reference>
<dbReference type="Proteomes" id="UP000267821">
    <property type="component" value="Unassembled WGS sequence"/>
</dbReference>
<dbReference type="EMBL" id="ML121534">
    <property type="protein sequence ID" value="RPB26494.1"/>
    <property type="molecule type" value="Genomic_DNA"/>
</dbReference>
<dbReference type="OrthoDB" id="194358at2759"/>
<evidence type="ECO:0000313" key="4">
    <source>
        <dbReference type="Proteomes" id="UP000267821"/>
    </source>
</evidence>
<feature type="transmembrane region" description="Helical" evidence="1">
    <location>
        <begin position="351"/>
        <end position="371"/>
    </location>
</feature>
<keyword evidence="1" id="KW-1133">Transmembrane helix</keyword>
<evidence type="ECO:0000313" key="3">
    <source>
        <dbReference type="EMBL" id="RPB26494.1"/>
    </source>
</evidence>
<protein>
    <submittedName>
        <fullName evidence="3">Uncharacterized protein</fullName>
    </submittedName>
</protein>
<feature type="non-terminal residue" evidence="3">
    <location>
        <position position="401"/>
    </location>
</feature>
<keyword evidence="1" id="KW-0812">Transmembrane</keyword>
<gene>
    <name evidence="3" type="ORF">L211DRAFT_820853</name>
</gene>
<feature type="transmembrane region" description="Helical" evidence="1">
    <location>
        <begin position="377"/>
        <end position="395"/>
    </location>
</feature>
<dbReference type="STRING" id="1051890.A0A3N4LUA4"/>
<keyword evidence="1" id="KW-0472">Membrane</keyword>
<evidence type="ECO:0000256" key="1">
    <source>
        <dbReference type="SAM" id="Phobius"/>
    </source>
</evidence>
<feature type="transmembrane region" description="Helical" evidence="1">
    <location>
        <begin position="96"/>
        <end position="117"/>
    </location>
</feature>
<feature type="transmembrane region" description="Helical" evidence="1">
    <location>
        <begin position="277"/>
        <end position="300"/>
    </location>
</feature>
<sequence length="401" mass="45099">MSKMATLNGVVRIRGRDVLPVVLCLSILHFGGTNAQSGLNETQVRNMIVQDIKQIQGLGQEFAANFFTDLAPLLILFGDQVVRQYMAQSQDWADHIIFAMGPLGVATALTSAVRICGGKFLRGVVGRGRETKQRAELDLTSATSEDVYEVWDGESIVRVMGEQTFQEIRLQKEGKNVVIKQLFHDVMEDHTHIPIWKRWSGKRKPGPKQALPSQPRMGPNLSLNAIYGDISPLEKWICAAISVMLQVFVIVWAALVQYKLPVPEFRKDGRMGEFRSYSFPCMAVGTISVITSMLLCSYVVDRAMERKLIAPKTENLQNLQWRPCWIQKWGKADDQSFDSYIIFGKREVPGFLVRLTEVACILGVVGFFIMVAGSRSLHWSVPAAQLGQTLFMVLLRSYTRR</sequence>
<proteinExistence type="predicted"/>
<dbReference type="InParanoid" id="A0A3N4LUA4"/>
<keyword evidence="2" id="KW-0732">Signal</keyword>
<name>A0A3N4LUA4_9PEZI</name>
<accession>A0A3N4LUA4</accession>
<dbReference type="AlphaFoldDB" id="A0A3N4LUA4"/>
<feature type="chain" id="PRO_5018203173" evidence="2">
    <location>
        <begin position="36"/>
        <end position="401"/>
    </location>
</feature>
<keyword evidence="4" id="KW-1185">Reference proteome</keyword>
<organism evidence="3 4">
    <name type="scientific">Terfezia boudieri ATCC MYA-4762</name>
    <dbReference type="NCBI Taxonomy" id="1051890"/>
    <lineage>
        <taxon>Eukaryota</taxon>
        <taxon>Fungi</taxon>
        <taxon>Dikarya</taxon>
        <taxon>Ascomycota</taxon>
        <taxon>Pezizomycotina</taxon>
        <taxon>Pezizomycetes</taxon>
        <taxon>Pezizales</taxon>
        <taxon>Pezizaceae</taxon>
        <taxon>Terfezia</taxon>
    </lineage>
</organism>